<dbReference type="Pfam" id="PF08592">
    <property type="entry name" value="Anthrone_oxy"/>
    <property type="match status" value="1"/>
</dbReference>
<organism evidence="2 3">
    <name type="scientific">Cladophialophora yegresii CBS 114405</name>
    <dbReference type="NCBI Taxonomy" id="1182544"/>
    <lineage>
        <taxon>Eukaryota</taxon>
        <taxon>Fungi</taxon>
        <taxon>Dikarya</taxon>
        <taxon>Ascomycota</taxon>
        <taxon>Pezizomycotina</taxon>
        <taxon>Eurotiomycetes</taxon>
        <taxon>Chaetothyriomycetidae</taxon>
        <taxon>Chaetothyriales</taxon>
        <taxon>Herpotrichiellaceae</taxon>
        <taxon>Cladophialophora</taxon>
    </lineage>
</organism>
<dbReference type="AlphaFoldDB" id="W9VXA2"/>
<protein>
    <submittedName>
        <fullName evidence="2">Uncharacterized protein</fullName>
    </submittedName>
</protein>
<keyword evidence="1" id="KW-0472">Membrane</keyword>
<dbReference type="InterPro" id="IPR013901">
    <property type="entry name" value="Anthrone_oxy"/>
</dbReference>
<comment type="caution">
    <text evidence="2">The sequence shown here is derived from an EMBL/GenBank/DDBJ whole genome shotgun (WGS) entry which is preliminary data.</text>
</comment>
<evidence type="ECO:0000313" key="3">
    <source>
        <dbReference type="Proteomes" id="UP000019473"/>
    </source>
</evidence>
<feature type="transmembrane region" description="Helical" evidence="1">
    <location>
        <begin position="95"/>
        <end position="114"/>
    </location>
</feature>
<gene>
    <name evidence="2" type="ORF">A1O7_07180</name>
</gene>
<dbReference type="eggNOG" id="ENOG502T8NC">
    <property type="taxonomic scope" value="Eukaryota"/>
</dbReference>
<dbReference type="HOGENOM" id="CLU_2084625_0_0_1"/>
<sequence>MAADAVARPATQSSFLRTLYILAAILNASGVPYALTILRRTNGALSRKAHRLAGSGPRNGQIIALRYAFHERRSVERDRGMGTAEAIERWGWHNYVRTLVLVLGTVVGAVAVALDGK</sequence>
<dbReference type="RefSeq" id="XP_007759370.1">
    <property type="nucleotide sequence ID" value="XM_007761180.1"/>
</dbReference>
<dbReference type="GeneID" id="19181755"/>
<dbReference type="OrthoDB" id="5954308at2759"/>
<reference evidence="2 3" key="1">
    <citation type="submission" date="2013-03" db="EMBL/GenBank/DDBJ databases">
        <title>The Genome Sequence of Cladophialophora yegresii CBS 114405.</title>
        <authorList>
            <consortium name="The Broad Institute Genomics Platform"/>
            <person name="Cuomo C."/>
            <person name="de Hoog S."/>
            <person name="Gorbushina A."/>
            <person name="Walker B."/>
            <person name="Young S.K."/>
            <person name="Zeng Q."/>
            <person name="Gargeya S."/>
            <person name="Fitzgerald M."/>
            <person name="Haas B."/>
            <person name="Abouelleil A."/>
            <person name="Allen A.W."/>
            <person name="Alvarado L."/>
            <person name="Arachchi H.M."/>
            <person name="Berlin A.M."/>
            <person name="Chapman S.B."/>
            <person name="Gainer-Dewar J."/>
            <person name="Goldberg J."/>
            <person name="Griggs A."/>
            <person name="Gujja S."/>
            <person name="Hansen M."/>
            <person name="Howarth C."/>
            <person name="Imamovic A."/>
            <person name="Ireland A."/>
            <person name="Larimer J."/>
            <person name="McCowan C."/>
            <person name="Murphy C."/>
            <person name="Pearson M."/>
            <person name="Poon T.W."/>
            <person name="Priest M."/>
            <person name="Roberts A."/>
            <person name="Saif S."/>
            <person name="Shea T."/>
            <person name="Sisk P."/>
            <person name="Sykes S."/>
            <person name="Wortman J."/>
            <person name="Nusbaum C."/>
            <person name="Birren B."/>
        </authorList>
    </citation>
    <scope>NUCLEOTIDE SEQUENCE [LARGE SCALE GENOMIC DNA]</scope>
    <source>
        <strain evidence="2 3">CBS 114405</strain>
    </source>
</reference>
<dbReference type="Proteomes" id="UP000019473">
    <property type="component" value="Unassembled WGS sequence"/>
</dbReference>
<dbReference type="VEuPathDB" id="FungiDB:A1O7_07180"/>
<accession>W9VXA2</accession>
<evidence type="ECO:0000256" key="1">
    <source>
        <dbReference type="SAM" id="Phobius"/>
    </source>
</evidence>
<keyword evidence="1" id="KW-0812">Transmembrane</keyword>
<evidence type="ECO:0000313" key="2">
    <source>
        <dbReference type="EMBL" id="EXJ56836.1"/>
    </source>
</evidence>
<keyword evidence="1" id="KW-1133">Transmembrane helix</keyword>
<keyword evidence="3" id="KW-1185">Reference proteome</keyword>
<proteinExistence type="predicted"/>
<dbReference type="EMBL" id="AMGW01000005">
    <property type="protein sequence ID" value="EXJ56836.1"/>
    <property type="molecule type" value="Genomic_DNA"/>
</dbReference>
<name>W9VXA2_9EURO</name>
<feature type="transmembrane region" description="Helical" evidence="1">
    <location>
        <begin position="19"/>
        <end position="38"/>
    </location>
</feature>